<reference evidence="7 8" key="1">
    <citation type="submission" date="2019-01" db="EMBL/GenBank/DDBJ databases">
        <authorList>
            <person name="Chen W.-M."/>
        </authorList>
    </citation>
    <scope>NUCLEOTIDE SEQUENCE [LARGE SCALE GENOMIC DNA]</scope>
    <source>
        <strain evidence="7 8">KYPC3</strain>
    </source>
</reference>
<feature type="coiled-coil region" evidence="5">
    <location>
        <begin position="186"/>
        <end position="213"/>
    </location>
</feature>
<dbReference type="InterPro" id="IPR004089">
    <property type="entry name" value="MCPsignal_dom"/>
</dbReference>
<gene>
    <name evidence="7" type="ORF">EOE67_12410</name>
</gene>
<dbReference type="GO" id="GO:0006935">
    <property type="term" value="P:chemotaxis"/>
    <property type="evidence" value="ECO:0007669"/>
    <property type="project" value="InterPro"/>
</dbReference>
<dbReference type="PANTHER" id="PTHR32089:SF70">
    <property type="entry name" value="ENERGY TAXIS MODULATING METHYL ACCEPTING SENSORY TRANSDUCER"/>
    <property type="match status" value="1"/>
</dbReference>
<evidence type="ECO:0000259" key="6">
    <source>
        <dbReference type="PROSITE" id="PS50111"/>
    </source>
</evidence>
<dbReference type="PANTHER" id="PTHR32089">
    <property type="entry name" value="METHYL-ACCEPTING CHEMOTAXIS PROTEIN MCPB"/>
    <property type="match status" value="1"/>
</dbReference>
<comment type="similarity">
    <text evidence="3">Belongs to the methyl-accepting chemotaxis (MCP) protein family.</text>
</comment>
<dbReference type="AlphaFoldDB" id="A0A437QRG9"/>
<keyword evidence="5" id="KW-0175">Coiled coil</keyword>
<dbReference type="GO" id="GO:0004888">
    <property type="term" value="F:transmembrane signaling receptor activity"/>
    <property type="evidence" value="ECO:0007669"/>
    <property type="project" value="InterPro"/>
</dbReference>
<keyword evidence="2 4" id="KW-0807">Transducer</keyword>
<dbReference type="Proteomes" id="UP000283077">
    <property type="component" value="Unassembled WGS sequence"/>
</dbReference>
<evidence type="ECO:0000256" key="2">
    <source>
        <dbReference type="ARBA" id="ARBA00023224"/>
    </source>
</evidence>
<dbReference type="SUPFAM" id="SSF58104">
    <property type="entry name" value="Methyl-accepting chemotaxis protein (MCP) signaling domain"/>
    <property type="match status" value="1"/>
</dbReference>
<dbReference type="Pfam" id="PF00015">
    <property type="entry name" value="MCPsignal"/>
    <property type="match status" value="1"/>
</dbReference>
<comment type="caution">
    <text evidence="7">The sequence shown here is derived from an EMBL/GenBank/DDBJ whole genome shotgun (WGS) entry which is preliminary data.</text>
</comment>
<keyword evidence="8" id="KW-1185">Reference proteome</keyword>
<dbReference type="EMBL" id="SACS01000012">
    <property type="protein sequence ID" value="RVU37105.1"/>
    <property type="molecule type" value="Genomic_DNA"/>
</dbReference>
<dbReference type="PROSITE" id="PS50111">
    <property type="entry name" value="CHEMOTAXIS_TRANSDUC_2"/>
    <property type="match status" value="1"/>
</dbReference>
<sequence>MEQQLDVPGGVMFFNGALKKENEELRQQLKDSQQQLHANKQQHQHEVAEMHQHQQLLTLELQTAQQLNTVQQQGAETLTMIQDTVNELAGNLIDERTALAKLEDIFGQTQSAIRTLETRAVHITEHANQSADTANVLDGTASSITQLISSIQEISDQTNLLALNAAIEAARAGEAGRGFAVVADEVRQLAKKANEASKQIESLIRKVIEQTNNIKAMVSQSQQSAADVALSSKQIDTVVSQVIDRSEAMKKLIRSTTTLTYLNGLKLDYASFKALVYQALSSEQPLPASHAEKKYNNWCTSSGYGYKHYGQLQSFRSIEQPHRGVHEAAKAAFAARQNQDSAGFNRALNQLEQSSQQVVQAIARLQQDVLSA</sequence>
<feature type="domain" description="Methyl-accepting transducer" evidence="6">
    <location>
        <begin position="72"/>
        <end position="260"/>
    </location>
</feature>
<dbReference type="GO" id="GO:0007165">
    <property type="term" value="P:signal transduction"/>
    <property type="evidence" value="ECO:0007669"/>
    <property type="project" value="UniProtKB-KW"/>
</dbReference>
<dbReference type="PRINTS" id="PR00260">
    <property type="entry name" value="CHEMTRNSDUCR"/>
</dbReference>
<dbReference type="InterPro" id="IPR004090">
    <property type="entry name" value="Chemotax_Me-accpt_rcpt"/>
</dbReference>
<dbReference type="SMART" id="SM00283">
    <property type="entry name" value="MA"/>
    <property type="match status" value="1"/>
</dbReference>
<feature type="coiled-coil region" evidence="5">
    <location>
        <begin position="15"/>
        <end position="46"/>
    </location>
</feature>
<dbReference type="GO" id="GO:0016020">
    <property type="term" value="C:membrane"/>
    <property type="evidence" value="ECO:0007669"/>
    <property type="project" value="UniProtKB-SubCell"/>
</dbReference>
<evidence type="ECO:0000313" key="7">
    <source>
        <dbReference type="EMBL" id="RVU37105.1"/>
    </source>
</evidence>
<proteinExistence type="inferred from homology"/>
<evidence type="ECO:0000313" key="8">
    <source>
        <dbReference type="Proteomes" id="UP000283077"/>
    </source>
</evidence>
<evidence type="ECO:0000256" key="1">
    <source>
        <dbReference type="ARBA" id="ARBA00004370"/>
    </source>
</evidence>
<comment type="subcellular location">
    <subcellularLocation>
        <location evidence="1">Membrane</location>
    </subcellularLocation>
</comment>
<dbReference type="OrthoDB" id="9808588at2"/>
<evidence type="ECO:0000256" key="4">
    <source>
        <dbReference type="PROSITE-ProRule" id="PRU00284"/>
    </source>
</evidence>
<dbReference type="Gene3D" id="1.10.287.950">
    <property type="entry name" value="Methyl-accepting chemotaxis protein"/>
    <property type="match status" value="1"/>
</dbReference>
<protein>
    <submittedName>
        <fullName evidence="7">Chemotaxis protein</fullName>
    </submittedName>
</protein>
<organism evidence="7 8">
    <name type="scientific">Rheinheimera riviphila</name>
    <dbReference type="NCBI Taxonomy" id="1834037"/>
    <lineage>
        <taxon>Bacteria</taxon>
        <taxon>Pseudomonadati</taxon>
        <taxon>Pseudomonadota</taxon>
        <taxon>Gammaproteobacteria</taxon>
        <taxon>Chromatiales</taxon>
        <taxon>Chromatiaceae</taxon>
        <taxon>Rheinheimera</taxon>
    </lineage>
</organism>
<name>A0A437QRG9_9GAMM</name>
<evidence type="ECO:0000256" key="5">
    <source>
        <dbReference type="SAM" id="Coils"/>
    </source>
</evidence>
<evidence type="ECO:0000256" key="3">
    <source>
        <dbReference type="ARBA" id="ARBA00029447"/>
    </source>
</evidence>
<dbReference type="Gene3D" id="1.20.120.30">
    <property type="entry name" value="Aspartate receptor, ligand-binding domain"/>
    <property type="match status" value="1"/>
</dbReference>
<accession>A0A437QRG9</accession>